<evidence type="ECO:0000256" key="1">
    <source>
        <dbReference type="ARBA" id="ARBA00001798"/>
    </source>
</evidence>
<dbReference type="PROSITE" id="PS00028">
    <property type="entry name" value="ZINC_FINGER_C2H2_1"/>
    <property type="match status" value="1"/>
</dbReference>
<dbReference type="SMART" id="SM00184">
    <property type="entry name" value="RING"/>
    <property type="match status" value="2"/>
</dbReference>
<keyword evidence="10 13" id="KW-0863">Zinc-finger</keyword>
<keyword evidence="12" id="KW-0862">Zinc</keyword>
<dbReference type="InterPro" id="IPR002867">
    <property type="entry name" value="IBR_dom"/>
</dbReference>
<dbReference type="OrthoDB" id="1046366at2759"/>
<protein>
    <recommendedName>
        <fullName evidence="6">RBR-type E3 ubiquitin transferase</fullName>
        <ecNumber evidence="6">2.3.2.31</ecNumber>
    </recommendedName>
</protein>
<dbReference type="EMBL" id="CACVBM020001640">
    <property type="protein sequence ID" value="CAA7056424.1"/>
    <property type="molecule type" value="Genomic_DNA"/>
</dbReference>
<evidence type="ECO:0000256" key="14">
    <source>
        <dbReference type="SAM" id="Phobius"/>
    </source>
</evidence>
<keyword evidence="7" id="KW-0808">Transferase</keyword>
<evidence type="ECO:0000313" key="17">
    <source>
        <dbReference type="EMBL" id="CAA7056424.1"/>
    </source>
</evidence>
<dbReference type="GO" id="GO:0004523">
    <property type="term" value="F:RNA-DNA hybrid ribonuclease activity"/>
    <property type="evidence" value="ECO:0007669"/>
    <property type="project" value="InterPro"/>
</dbReference>
<evidence type="ECO:0000259" key="15">
    <source>
        <dbReference type="PROSITE" id="PS50089"/>
    </source>
</evidence>
<proteinExistence type="inferred from homology"/>
<evidence type="ECO:0000256" key="2">
    <source>
        <dbReference type="ARBA" id="ARBA00001947"/>
    </source>
</evidence>
<evidence type="ECO:0000259" key="16">
    <source>
        <dbReference type="PROSITE" id="PS51873"/>
    </source>
</evidence>
<feature type="transmembrane region" description="Helical" evidence="14">
    <location>
        <begin position="320"/>
        <end position="339"/>
    </location>
</feature>
<dbReference type="GO" id="GO:0061630">
    <property type="term" value="F:ubiquitin protein ligase activity"/>
    <property type="evidence" value="ECO:0007669"/>
    <property type="project" value="UniProtKB-EC"/>
</dbReference>
<keyword evidence="14" id="KW-1133">Transmembrane helix</keyword>
<dbReference type="SUPFAM" id="SSF57850">
    <property type="entry name" value="RING/U-box"/>
    <property type="match status" value="2"/>
</dbReference>
<dbReference type="UniPathway" id="UPA00143"/>
<evidence type="ECO:0000256" key="7">
    <source>
        <dbReference type="ARBA" id="ARBA00022679"/>
    </source>
</evidence>
<feature type="domain" description="RING-type" evidence="15">
    <location>
        <begin position="187"/>
        <end position="234"/>
    </location>
</feature>
<organism evidence="17 18">
    <name type="scientific">Microthlaspi erraticum</name>
    <dbReference type="NCBI Taxonomy" id="1685480"/>
    <lineage>
        <taxon>Eukaryota</taxon>
        <taxon>Viridiplantae</taxon>
        <taxon>Streptophyta</taxon>
        <taxon>Embryophyta</taxon>
        <taxon>Tracheophyta</taxon>
        <taxon>Spermatophyta</taxon>
        <taxon>Magnoliopsida</taxon>
        <taxon>eudicotyledons</taxon>
        <taxon>Gunneridae</taxon>
        <taxon>Pentapetalae</taxon>
        <taxon>rosids</taxon>
        <taxon>malvids</taxon>
        <taxon>Brassicales</taxon>
        <taxon>Brassicaceae</taxon>
        <taxon>Coluteocarpeae</taxon>
        <taxon>Microthlaspi</taxon>
    </lineage>
</organism>
<evidence type="ECO:0000256" key="6">
    <source>
        <dbReference type="ARBA" id="ARBA00012251"/>
    </source>
</evidence>
<dbReference type="InterPro" id="IPR044066">
    <property type="entry name" value="TRIAD_supradom"/>
</dbReference>
<dbReference type="PANTHER" id="PTHR11685">
    <property type="entry name" value="RBR FAMILY RING FINGER AND IBR DOMAIN-CONTAINING"/>
    <property type="match status" value="1"/>
</dbReference>
<dbReference type="InterPro" id="IPR002156">
    <property type="entry name" value="RNaseH_domain"/>
</dbReference>
<comment type="similarity">
    <text evidence="5">Belongs to the RBR family. Ariadne subfamily.</text>
</comment>
<dbReference type="GO" id="GO:0003676">
    <property type="term" value="F:nucleic acid binding"/>
    <property type="evidence" value="ECO:0007669"/>
    <property type="project" value="InterPro"/>
</dbReference>
<comment type="catalytic activity">
    <reaction evidence="1">
        <text>[E2 ubiquitin-conjugating enzyme]-S-ubiquitinyl-L-cysteine + [acceptor protein]-L-lysine = [E2 ubiquitin-conjugating enzyme]-L-cysteine + [acceptor protein]-N(6)-ubiquitinyl-L-lysine.</text>
        <dbReference type="EC" id="2.3.2.31"/>
    </reaction>
</comment>
<dbReference type="Gene3D" id="3.30.420.10">
    <property type="entry name" value="Ribonuclease H-like superfamily/Ribonuclease H"/>
    <property type="match status" value="1"/>
</dbReference>
<accession>A0A6D2KPC6</accession>
<keyword evidence="14" id="KW-0472">Membrane</keyword>
<dbReference type="Pfam" id="PF01485">
    <property type="entry name" value="IBR"/>
    <property type="match status" value="1"/>
</dbReference>
<dbReference type="Gene3D" id="3.30.40.10">
    <property type="entry name" value="Zinc/RING finger domain, C3HC4 (zinc finger)"/>
    <property type="match status" value="1"/>
</dbReference>
<dbReference type="InterPro" id="IPR017907">
    <property type="entry name" value="Znf_RING_CS"/>
</dbReference>
<comment type="pathway">
    <text evidence="4">Protein modification; protein ubiquitination.</text>
</comment>
<dbReference type="PROSITE" id="PS00518">
    <property type="entry name" value="ZF_RING_1"/>
    <property type="match status" value="1"/>
</dbReference>
<keyword evidence="9" id="KW-0677">Repeat</keyword>
<keyword evidence="14" id="KW-0812">Transmembrane</keyword>
<evidence type="ECO:0000256" key="4">
    <source>
        <dbReference type="ARBA" id="ARBA00004906"/>
    </source>
</evidence>
<dbReference type="InterPro" id="IPR013083">
    <property type="entry name" value="Znf_RING/FYVE/PHD"/>
</dbReference>
<dbReference type="GO" id="GO:0008270">
    <property type="term" value="F:zinc ion binding"/>
    <property type="evidence" value="ECO:0007669"/>
    <property type="project" value="UniProtKB-KW"/>
</dbReference>
<dbReference type="PROSITE" id="PS50089">
    <property type="entry name" value="ZF_RING_2"/>
    <property type="match status" value="2"/>
</dbReference>
<dbReference type="InterPro" id="IPR031127">
    <property type="entry name" value="E3_UB_ligase_RBR"/>
</dbReference>
<evidence type="ECO:0000256" key="9">
    <source>
        <dbReference type="ARBA" id="ARBA00022737"/>
    </source>
</evidence>
<evidence type="ECO:0000256" key="8">
    <source>
        <dbReference type="ARBA" id="ARBA00022723"/>
    </source>
</evidence>
<dbReference type="EC" id="2.3.2.31" evidence="6"/>
<reference evidence="17" key="1">
    <citation type="submission" date="2020-01" db="EMBL/GenBank/DDBJ databases">
        <authorList>
            <person name="Mishra B."/>
        </authorList>
    </citation>
    <scope>NUCLEOTIDE SEQUENCE [LARGE SCALE GENOMIC DNA]</scope>
</reference>
<evidence type="ECO:0000256" key="5">
    <source>
        <dbReference type="ARBA" id="ARBA00005884"/>
    </source>
</evidence>
<dbReference type="InterPro" id="IPR013087">
    <property type="entry name" value="Znf_C2H2_type"/>
</dbReference>
<dbReference type="GO" id="GO:0016567">
    <property type="term" value="P:protein ubiquitination"/>
    <property type="evidence" value="ECO:0007669"/>
    <property type="project" value="UniProtKB-UniPathway"/>
</dbReference>
<comment type="function">
    <text evidence="3">Might act as an E3 ubiquitin-protein ligase, or as part of E3 complex, which accepts ubiquitin from specific E2 ubiquitin-conjugating enzymes and then transfers it to substrates.</text>
</comment>
<dbReference type="InterPro" id="IPR036397">
    <property type="entry name" value="RNaseH_sf"/>
</dbReference>
<evidence type="ECO:0000256" key="11">
    <source>
        <dbReference type="ARBA" id="ARBA00022786"/>
    </source>
</evidence>
<comment type="cofactor">
    <cofactor evidence="2">
        <name>Zn(2+)</name>
        <dbReference type="ChEBI" id="CHEBI:29105"/>
    </cofactor>
</comment>
<evidence type="ECO:0000313" key="18">
    <source>
        <dbReference type="Proteomes" id="UP000467841"/>
    </source>
</evidence>
<feature type="domain" description="RING-type" evidence="15">
    <location>
        <begin position="274"/>
        <end position="314"/>
    </location>
</feature>
<dbReference type="AlphaFoldDB" id="A0A6D2KPC6"/>
<gene>
    <name evidence="17" type="ORF">MERR_LOCUS43660</name>
</gene>
<sequence>MEKEGTHQGGPKTAGIVSSDSDSHRLYFKGLVREDTRGFLAGFGVAICDKDDKLVFQMKGSLHYSPITVLEVELKALKRGLTEAVSLGITHISICCDHNQIFELVLGRSVPEKDSIRLLMEDVERIRQQLTCSNPVLVTGNQTQIAYKLAMETLVSEISISMPPPADLHKRKTCCSDDDHKKRKESCGICFEDGLEAEHMFYVAVCRHQFCVECMKRHLRLCLLIGRSLTCPHDGCNSKLTIKSCANLLEPKLRTVWEERNKDDSEKIKSWLECKKCQNMTGFDYDDSQVTCSCCGYSFCYECGVEWHGCPHDRRNDHTGLWFCLIGFLLCIGLFLISLSSVRK</sequence>
<keyword evidence="11" id="KW-0833">Ubl conjugation pathway</keyword>
<keyword evidence="18" id="KW-1185">Reference proteome</keyword>
<evidence type="ECO:0000256" key="10">
    <source>
        <dbReference type="ARBA" id="ARBA00022771"/>
    </source>
</evidence>
<keyword evidence="8" id="KW-0479">Metal-binding</keyword>
<name>A0A6D2KPC6_9BRAS</name>
<dbReference type="InterPro" id="IPR001841">
    <property type="entry name" value="Znf_RING"/>
</dbReference>
<feature type="domain" description="RING-type" evidence="16">
    <location>
        <begin position="183"/>
        <end position="344"/>
    </location>
</feature>
<dbReference type="Proteomes" id="UP000467841">
    <property type="component" value="Unassembled WGS sequence"/>
</dbReference>
<evidence type="ECO:0000256" key="3">
    <source>
        <dbReference type="ARBA" id="ARBA00003976"/>
    </source>
</evidence>
<comment type="caution">
    <text evidence="17">The sequence shown here is derived from an EMBL/GenBank/DDBJ whole genome shotgun (WGS) entry which is preliminary data.</text>
</comment>
<dbReference type="PROSITE" id="PS51873">
    <property type="entry name" value="TRIAD"/>
    <property type="match status" value="1"/>
</dbReference>
<evidence type="ECO:0000256" key="12">
    <source>
        <dbReference type="ARBA" id="ARBA00022833"/>
    </source>
</evidence>
<dbReference type="FunFam" id="3.30.420.10:FF:000076">
    <property type="entry name" value="RBR-type E3 ubiquitin transferase"/>
    <property type="match status" value="1"/>
</dbReference>
<dbReference type="Pfam" id="PF13456">
    <property type="entry name" value="RVT_3"/>
    <property type="match status" value="1"/>
</dbReference>
<evidence type="ECO:0000256" key="13">
    <source>
        <dbReference type="PROSITE-ProRule" id="PRU00175"/>
    </source>
</evidence>